<dbReference type="Pfam" id="PF00069">
    <property type="entry name" value="Pkinase"/>
    <property type="match status" value="1"/>
</dbReference>
<keyword evidence="7 12" id="KW-0418">Kinase</keyword>
<dbReference type="PROSITE" id="PS00108">
    <property type="entry name" value="PROTEIN_KINASE_ST"/>
    <property type="match status" value="1"/>
</dbReference>
<feature type="domain" description="Protein kinase" evidence="11">
    <location>
        <begin position="43"/>
        <end position="321"/>
    </location>
</feature>
<keyword evidence="3" id="KW-1003">Cell membrane</keyword>
<evidence type="ECO:0000256" key="9">
    <source>
        <dbReference type="ARBA" id="ARBA00023136"/>
    </source>
</evidence>
<dbReference type="Gene3D" id="1.10.510.10">
    <property type="entry name" value="Transferase(Phosphotransferase) domain 1"/>
    <property type="match status" value="1"/>
</dbReference>
<dbReference type="GO" id="GO:0004674">
    <property type="term" value="F:protein serine/threonine kinase activity"/>
    <property type="evidence" value="ECO:0007669"/>
    <property type="project" value="UniProtKB-KW"/>
</dbReference>
<keyword evidence="9" id="KW-0472">Membrane</keyword>
<dbReference type="SMART" id="SM00220">
    <property type="entry name" value="S_TKc"/>
    <property type="match status" value="1"/>
</dbReference>
<name>A0A0K9PLF8_ZOSMR</name>
<reference evidence="13" key="1">
    <citation type="journal article" date="2016" name="Nature">
        <title>The genome of the seagrass Zostera marina reveals angiosperm adaptation to the sea.</title>
        <authorList>
            <person name="Olsen J.L."/>
            <person name="Rouze P."/>
            <person name="Verhelst B."/>
            <person name="Lin Y.-C."/>
            <person name="Bayer T."/>
            <person name="Collen J."/>
            <person name="Dattolo E."/>
            <person name="De Paoli E."/>
            <person name="Dittami S."/>
            <person name="Maumus F."/>
            <person name="Michel G."/>
            <person name="Kersting A."/>
            <person name="Lauritano C."/>
            <person name="Lohaus R."/>
            <person name="Toepel M."/>
            <person name="Tonon T."/>
            <person name="Vanneste K."/>
            <person name="Amirebrahimi M."/>
            <person name="Brakel J."/>
            <person name="Bostroem C."/>
            <person name="Chovatia M."/>
            <person name="Grimwood J."/>
            <person name="Jenkins J.W."/>
            <person name="Jueterbock A."/>
            <person name="Mraz A."/>
            <person name="Stam W.T."/>
            <person name="Tice H."/>
            <person name="Bornberg-Bauer E."/>
            <person name="Green P.J."/>
            <person name="Pearson G.A."/>
            <person name="Procaccini G."/>
            <person name="Duarte C.M."/>
            <person name="Schmutz J."/>
            <person name="Reusch T.B.H."/>
            <person name="Van de Peer Y."/>
        </authorList>
    </citation>
    <scope>NUCLEOTIDE SEQUENCE [LARGE SCALE GENOMIC DNA]</scope>
    <source>
        <strain evidence="13">cv. Finnish</strain>
    </source>
</reference>
<evidence type="ECO:0000256" key="4">
    <source>
        <dbReference type="ARBA" id="ARBA00022527"/>
    </source>
</evidence>
<dbReference type="FunFam" id="3.30.200.20:FF:000266">
    <property type="entry name" value="probable serine/threonine-protein kinase RLCKVII"/>
    <property type="match status" value="1"/>
</dbReference>
<comment type="similarity">
    <text evidence="2">Belongs to the protein kinase superfamily. Ser/Thr protein kinase family.</text>
</comment>
<dbReference type="InterPro" id="IPR011009">
    <property type="entry name" value="Kinase-like_dom_sf"/>
</dbReference>
<evidence type="ECO:0000256" key="3">
    <source>
        <dbReference type="ARBA" id="ARBA00022475"/>
    </source>
</evidence>
<dbReference type="PANTHER" id="PTHR47985:SF84">
    <property type="entry name" value="PROTEIN KINASE DOMAIN-CONTAINING PROTEIN"/>
    <property type="match status" value="1"/>
</dbReference>
<evidence type="ECO:0000256" key="1">
    <source>
        <dbReference type="ARBA" id="ARBA00004193"/>
    </source>
</evidence>
<keyword evidence="6" id="KW-0547">Nucleotide-binding</keyword>
<dbReference type="Gene3D" id="3.30.200.20">
    <property type="entry name" value="Phosphorylase Kinase, domain 1"/>
    <property type="match status" value="1"/>
</dbReference>
<dbReference type="PANTHER" id="PTHR47985">
    <property type="entry name" value="OS07G0668900 PROTEIN"/>
    <property type="match status" value="1"/>
</dbReference>
<accession>A0A0K9PLF8</accession>
<organism evidence="12 13">
    <name type="scientific">Zostera marina</name>
    <name type="common">Eelgrass</name>
    <dbReference type="NCBI Taxonomy" id="29655"/>
    <lineage>
        <taxon>Eukaryota</taxon>
        <taxon>Viridiplantae</taxon>
        <taxon>Streptophyta</taxon>
        <taxon>Embryophyta</taxon>
        <taxon>Tracheophyta</taxon>
        <taxon>Spermatophyta</taxon>
        <taxon>Magnoliopsida</taxon>
        <taxon>Liliopsida</taxon>
        <taxon>Zosteraceae</taxon>
        <taxon>Zostera</taxon>
    </lineage>
</organism>
<keyword evidence="8" id="KW-0067">ATP-binding</keyword>
<dbReference type="AlphaFoldDB" id="A0A0K9PLF8"/>
<evidence type="ECO:0000256" key="5">
    <source>
        <dbReference type="ARBA" id="ARBA00022679"/>
    </source>
</evidence>
<sequence length="345" mass="38392">MEDDNCTSQINSNNETITNGDGNEKLEAKVFTFRELSKATDNFGSENLLRKCGLGRVYKGCLQNTSEIVAVKQLDRNGLQGNKEFHVEIKNLSILHHPNLVNLVGYCADGDQRLLVYEFLSGGCLEDHLLDLSPDKTPLTWSTRMKIAVGAAKGMEYLHETASPPMVYRDLKCSNVLLDNEHNPKLTDFGLAKLGPVVSDPHVSSRVMGTYGYCAPEYVTSNQLTLKSDVYSFGVLLLEIISGKRALDTSLPLNEQSLVTWAQPMMKDKTRYNELVDPLLKDNYPVASMNQAIAVISMCLQVEAAVRPLIGDVFNIYKEFIRYKTRGENGSRTGRLCPEMIKGIS</sequence>
<comment type="caution">
    <text evidence="12">The sequence shown here is derived from an EMBL/GenBank/DDBJ whole genome shotgun (WGS) entry which is preliminary data.</text>
</comment>
<evidence type="ECO:0000256" key="10">
    <source>
        <dbReference type="SAM" id="MobiDB-lite"/>
    </source>
</evidence>
<proteinExistence type="inferred from homology"/>
<dbReference type="OrthoDB" id="4062651at2759"/>
<dbReference type="EMBL" id="LFYR01000749">
    <property type="protein sequence ID" value="KMZ69789.1"/>
    <property type="molecule type" value="Genomic_DNA"/>
</dbReference>
<dbReference type="FunFam" id="1.10.510.10:FF:000032">
    <property type="entry name" value="Serine/threonine-protein kinase PBS1"/>
    <property type="match status" value="1"/>
</dbReference>
<keyword evidence="13" id="KW-1185">Reference proteome</keyword>
<dbReference type="GO" id="GO:0010183">
    <property type="term" value="P:pollen tube guidance"/>
    <property type="evidence" value="ECO:0007669"/>
    <property type="project" value="UniProtKB-ARBA"/>
</dbReference>
<evidence type="ECO:0000313" key="12">
    <source>
        <dbReference type="EMBL" id="KMZ69789.1"/>
    </source>
</evidence>
<dbReference type="GO" id="GO:0004672">
    <property type="term" value="F:protein kinase activity"/>
    <property type="evidence" value="ECO:0000318"/>
    <property type="project" value="GO_Central"/>
</dbReference>
<evidence type="ECO:0000256" key="6">
    <source>
        <dbReference type="ARBA" id="ARBA00022741"/>
    </source>
</evidence>
<dbReference type="SUPFAM" id="SSF56112">
    <property type="entry name" value="Protein kinase-like (PK-like)"/>
    <property type="match status" value="1"/>
</dbReference>
<protein>
    <submittedName>
        <fullName evidence="12">Kinase family protein</fullName>
    </submittedName>
</protein>
<dbReference type="PROSITE" id="PS50011">
    <property type="entry name" value="PROTEIN_KINASE_DOM"/>
    <property type="match status" value="1"/>
</dbReference>
<keyword evidence="5" id="KW-0808">Transferase</keyword>
<dbReference type="STRING" id="29655.A0A0K9PLF8"/>
<dbReference type="Proteomes" id="UP000036987">
    <property type="component" value="Unassembled WGS sequence"/>
</dbReference>
<dbReference type="InterPro" id="IPR008271">
    <property type="entry name" value="Ser/Thr_kinase_AS"/>
</dbReference>
<evidence type="ECO:0000256" key="8">
    <source>
        <dbReference type="ARBA" id="ARBA00022840"/>
    </source>
</evidence>
<evidence type="ECO:0000259" key="11">
    <source>
        <dbReference type="PROSITE" id="PS50011"/>
    </source>
</evidence>
<feature type="region of interest" description="Disordered" evidence="10">
    <location>
        <begin position="1"/>
        <end position="21"/>
    </location>
</feature>
<dbReference type="InterPro" id="IPR000719">
    <property type="entry name" value="Prot_kinase_dom"/>
</dbReference>
<keyword evidence="4" id="KW-0723">Serine/threonine-protein kinase</keyword>
<comment type="subcellular location">
    <subcellularLocation>
        <location evidence="1">Cell membrane</location>
        <topology evidence="1">Lipid-anchor</topology>
    </subcellularLocation>
</comment>
<dbReference type="GO" id="GO:0090404">
    <property type="term" value="C:pollen tube tip"/>
    <property type="evidence" value="ECO:0007669"/>
    <property type="project" value="UniProtKB-ARBA"/>
</dbReference>
<dbReference type="GO" id="GO:0005524">
    <property type="term" value="F:ATP binding"/>
    <property type="evidence" value="ECO:0007669"/>
    <property type="project" value="UniProtKB-KW"/>
</dbReference>
<evidence type="ECO:0000313" key="13">
    <source>
        <dbReference type="Proteomes" id="UP000036987"/>
    </source>
</evidence>
<evidence type="ECO:0000256" key="7">
    <source>
        <dbReference type="ARBA" id="ARBA00022777"/>
    </source>
</evidence>
<dbReference type="GO" id="GO:0005886">
    <property type="term" value="C:plasma membrane"/>
    <property type="evidence" value="ECO:0007669"/>
    <property type="project" value="UniProtKB-SubCell"/>
</dbReference>
<evidence type="ECO:0000256" key="2">
    <source>
        <dbReference type="ARBA" id="ARBA00008684"/>
    </source>
</evidence>
<gene>
    <name evidence="12" type="ORF">ZOSMA_207G00310</name>
</gene>